<gene>
    <name evidence="1" type="ORF">OIU77_002097</name>
</gene>
<reference evidence="1" key="2">
    <citation type="journal article" date="2023" name="Int. J. Mol. Sci.">
        <title>De Novo Assembly and Annotation of 11 Diverse Shrub Willow (Salix) Genomes Reveals Novel Gene Organization in Sex-Linked Regions.</title>
        <authorList>
            <person name="Hyden B."/>
            <person name="Feng K."/>
            <person name="Yates T.B."/>
            <person name="Jawdy S."/>
            <person name="Cereghino C."/>
            <person name="Smart L.B."/>
            <person name="Muchero W."/>
        </authorList>
    </citation>
    <scope>NUCLEOTIDE SEQUENCE</scope>
    <source>
        <tissue evidence="1">Shoot tip</tissue>
    </source>
</reference>
<evidence type="ECO:0000313" key="2">
    <source>
        <dbReference type="Proteomes" id="UP001141253"/>
    </source>
</evidence>
<comment type="caution">
    <text evidence="1">The sequence shown here is derived from an EMBL/GenBank/DDBJ whole genome shotgun (WGS) entry which is preliminary data.</text>
</comment>
<dbReference type="EMBL" id="JAPFFI010000013">
    <property type="protein sequence ID" value="KAJ6371711.1"/>
    <property type="molecule type" value="Genomic_DNA"/>
</dbReference>
<name>A0ABQ9B5K1_9ROSI</name>
<evidence type="ECO:0000313" key="1">
    <source>
        <dbReference type="EMBL" id="KAJ6371711.1"/>
    </source>
</evidence>
<sequence>MLEIMNTETLEVSLSLGSFLLHSSSIAPMDEAGYEKGHVENEVFVDTQIITILNKHGGWMGESIGFQEDTWTVISHFKAFPKLPHQEL</sequence>
<keyword evidence="2" id="KW-1185">Reference proteome</keyword>
<proteinExistence type="predicted"/>
<dbReference type="Proteomes" id="UP001141253">
    <property type="component" value="Chromosome 17"/>
</dbReference>
<accession>A0ABQ9B5K1</accession>
<reference evidence="1" key="1">
    <citation type="submission" date="2022-10" db="EMBL/GenBank/DDBJ databases">
        <authorList>
            <person name="Hyden B.L."/>
            <person name="Feng K."/>
            <person name="Yates T."/>
            <person name="Jawdy S."/>
            <person name="Smart L.B."/>
            <person name="Muchero W."/>
        </authorList>
    </citation>
    <scope>NUCLEOTIDE SEQUENCE</scope>
    <source>
        <tissue evidence="1">Shoot tip</tissue>
    </source>
</reference>
<organism evidence="1 2">
    <name type="scientific">Salix suchowensis</name>
    <dbReference type="NCBI Taxonomy" id="1278906"/>
    <lineage>
        <taxon>Eukaryota</taxon>
        <taxon>Viridiplantae</taxon>
        <taxon>Streptophyta</taxon>
        <taxon>Embryophyta</taxon>
        <taxon>Tracheophyta</taxon>
        <taxon>Spermatophyta</taxon>
        <taxon>Magnoliopsida</taxon>
        <taxon>eudicotyledons</taxon>
        <taxon>Gunneridae</taxon>
        <taxon>Pentapetalae</taxon>
        <taxon>rosids</taxon>
        <taxon>fabids</taxon>
        <taxon>Malpighiales</taxon>
        <taxon>Salicaceae</taxon>
        <taxon>Saliceae</taxon>
        <taxon>Salix</taxon>
    </lineage>
</organism>
<protein>
    <submittedName>
        <fullName evidence="1">Uncharacterized protein</fullName>
    </submittedName>
</protein>